<dbReference type="InterPro" id="IPR043708">
    <property type="entry name" value="DUF5648"/>
</dbReference>
<evidence type="ECO:0000313" key="3">
    <source>
        <dbReference type="EMBL" id="KAJ7734080.1"/>
    </source>
</evidence>
<evidence type="ECO:0000256" key="1">
    <source>
        <dbReference type="SAM" id="SignalP"/>
    </source>
</evidence>
<proteinExistence type="predicted"/>
<keyword evidence="4" id="KW-1185">Reference proteome</keyword>
<dbReference type="EMBL" id="JARKIB010000134">
    <property type="protein sequence ID" value="KAJ7734080.1"/>
    <property type="molecule type" value="Genomic_DNA"/>
</dbReference>
<accession>A0AAD7MVN3</accession>
<organism evidence="3 4">
    <name type="scientific">Mycena metata</name>
    <dbReference type="NCBI Taxonomy" id="1033252"/>
    <lineage>
        <taxon>Eukaryota</taxon>
        <taxon>Fungi</taxon>
        <taxon>Dikarya</taxon>
        <taxon>Basidiomycota</taxon>
        <taxon>Agaricomycotina</taxon>
        <taxon>Agaricomycetes</taxon>
        <taxon>Agaricomycetidae</taxon>
        <taxon>Agaricales</taxon>
        <taxon>Marasmiineae</taxon>
        <taxon>Mycenaceae</taxon>
        <taxon>Mycena</taxon>
    </lineage>
</organism>
<evidence type="ECO:0000313" key="4">
    <source>
        <dbReference type="Proteomes" id="UP001215598"/>
    </source>
</evidence>
<feature type="signal peptide" evidence="1">
    <location>
        <begin position="1"/>
        <end position="19"/>
    </location>
</feature>
<comment type="caution">
    <text evidence="3">The sequence shown here is derived from an EMBL/GenBank/DDBJ whole genome shotgun (WGS) entry which is preliminary data.</text>
</comment>
<dbReference type="Proteomes" id="UP001215598">
    <property type="component" value="Unassembled WGS sequence"/>
</dbReference>
<feature type="chain" id="PRO_5042103024" description="DUF5648 domain-containing protein" evidence="1">
    <location>
        <begin position="20"/>
        <end position="257"/>
    </location>
</feature>
<dbReference type="Pfam" id="PF18885">
    <property type="entry name" value="DUF5648"/>
    <property type="match status" value="1"/>
</dbReference>
<gene>
    <name evidence="3" type="ORF">B0H16DRAFT_155669</name>
</gene>
<reference evidence="3" key="1">
    <citation type="submission" date="2023-03" db="EMBL/GenBank/DDBJ databases">
        <title>Massive genome expansion in bonnet fungi (Mycena s.s.) driven by repeated elements and novel gene families across ecological guilds.</title>
        <authorList>
            <consortium name="Lawrence Berkeley National Laboratory"/>
            <person name="Harder C.B."/>
            <person name="Miyauchi S."/>
            <person name="Viragh M."/>
            <person name="Kuo A."/>
            <person name="Thoen E."/>
            <person name="Andreopoulos B."/>
            <person name="Lu D."/>
            <person name="Skrede I."/>
            <person name="Drula E."/>
            <person name="Henrissat B."/>
            <person name="Morin E."/>
            <person name="Kohler A."/>
            <person name="Barry K."/>
            <person name="LaButti K."/>
            <person name="Morin E."/>
            <person name="Salamov A."/>
            <person name="Lipzen A."/>
            <person name="Mereny Z."/>
            <person name="Hegedus B."/>
            <person name="Baldrian P."/>
            <person name="Stursova M."/>
            <person name="Weitz H."/>
            <person name="Taylor A."/>
            <person name="Grigoriev I.V."/>
            <person name="Nagy L.G."/>
            <person name="Martin F."/>
            <person name="Kauserud H."/>
        </authorList>
    </citation>
    <scope>NUCLEOTIDE SEQUENCE</scope>
    <source>
        <strain evidence="3">CBHHK182m</strain>
    </source>
</reference>
<evidence type="ECO:0000259" key="2">
    <source>
        <dbReference type="Pfam" id="PF18885"/>
    </source>
</evidence>
<protein>
    <recommendedName>
        <fullName evidence="2">DUF5648 domain-containing protein</fullName>
    </recommendedName>
</protein>
<sequence length="257" mass="27011">MTLLIFFAILLAAGHGVQATDCPGASQVQPLYRDYNPTTSDHFYTTDQAEAEAASGYNSEGIKASVFTTAVDGTLRLQRFWNAGTAKHFYTANTTEAQIIETEGWALETQNPIFVYSAQVCNAVPLYRLYNSALDGHLFTIDAGERDESELEGYAFELIAGYAYPASATAAAKTTTTKAATTAAAATTPATKATAATTATGSTAPPTDVIVQQPSNTFYGDASPSSSGLSGSGAVPRLHIASMAYLLGGLILAWHLL</sequence>
<feature type="domain" description="DUF5648" evidence="2">
    <location>
        <begin position="18"/>
        <end position="108"/>
    </location>
</feature>
<name>A0AAD7MVN3_9AGAR</name>
<keyword evidence="1" id="KW-0732">Signal</keyword>
<dbReference type="AlphaFoldDB" id="A0AAD7MVN3"/>